<dbReference type="InterPro" id="IPR032819">
    <property type="entry name" value="TruB_C"/>
</dbReference>
<reference evidence="8 9" key="1">
    <citation type="submission" date="2015-07" db="EMBL/GenBank/DDBJ databases">
        <title>Isolation and Genomic Characterization of a Novel Halophilic Metal-Reducing Deltaproteobacterium from the Deep Subsurface.</title>
        <authorList>
            <person name="Badalamenti J.P."/>
            <person name="Summers Z.M."/>
            <person name="Gralnick J.A."/>
            <person name="Bond D.R."/>
        </authorList>
    </citation>
    <scope>NUCLEOTIDE SEQUENCE [LARGE SCALE GENOMIC DNA]</scope>
    <source>
        <strain evidence="8 9">WTL</strain>
    </source>
</reference>
<dbReference type="Proteomes" id="UP000057158">
    <property type="component" value="Chromosome"/>
</dbReference>
<dbReference type="RefSeq" id="WP_053550632.1">
    <property type="nucleotide sequence ID" value="NZ_CP010802.1"/>
</dbReference>
<keyword evidence="4 5" id="KW-0413">Isomerase</keyword>
<dbReference type="HAMAP" id="MF_01080">
    <property type="entry name" value="TruB_bact"/>
    <property type="match status" value="1"/>
</dbReference>
<comment type="similarity">
    <text evidence="2 5">Belongs to the pseudouridine synthase TruB family. Type 1 subfamily.</text>
</comment>
<dbReference type="InterPro" id="IPR014780">
    <property type="entry name" value="tRNA_psdUridine_synth_TruB"/>
</dbReference>
<dbReference type="GO" id="GO:1990481">
    <property type="term" value="P:mRNA pseudouridine synthesis"/>
    <property type="evidence" value="ECO:0007669"/>
    <property type="project" value="TreeGrafter"/>
</dbReference>
<dbReference type="AlphaFoldDB" id="A0A0M4D9D9"/>
<proteinExistence type="inferred from homology"/>
<dbReference type="Pfam" id="PF16198">
    <property type="entry name" value="TruB_C_2"/>
    <property type="match status" value="1"/>
</dbReference>
<evidence type="ECO:0000256" key="2">
    <source>
        <dbReference type="ARBA" id="ARBA00005642"/>
    </source>
</evidence>
<dbReference type="NCBIfam" id="TIGR00431">
    <property type="entry name" value="TruB"/>
    <property type="match status" value="1"/>
</dbReference>
<dbReference type="GO" id="GO:0160148">
    <property type="term" value="F:tRNA pseudouridine(55) synthase activity"/>
    <property type="evidence" value="ECO:0007669"/>
    <property type="project" value="UniProtKB-EC"/>
</dbReference>
<gene>
    <name evidence="5 8" type="primary">truB</name>
    <name evidence="8" type="ORF">DSOUD_1764</name>
</gene>
<comment type="function">
    <text evidence="5">Responsible for synthesis of pseudouridine from uracil-55 in the psi GC loop of transfer RNAs.</text>
</comment>
<dbReference type="STRING" id="1603606.DSOUD_1764"/>
<evidence type="ECO:0000313" key="9">
    <source>
        <dbReference type="Proteomes" id="UP000057158"/>
    </source>
</evidence>
<protein>
    <recommendedName>
        <fullName evidence="5">tRNA pseudouridine synthase B</fullName>
        <ecNumber evidence="5">5.4.99.25</ecNumber>
    </recommendedName>
    <alternativeName>
        <fullName evidence="5">tRNA pseudouridine(55) synthase</fullName>
        <shortName evidence="5">Psi55 synthase</shortName>
    </alternativeName>
    <alternativeName>
        <fullName evidence="5">tRNA pseudouridylate synthase</fullName>
    </alternativeName>
    <alternativeName>
        <fullName evidence="5">tRNA-uridine isomerase</fullName>
    </alternativeName>
</protein>
<accession>A0A0M4D9D9</accession>
<dbReference type="InterPro" id="IPR020103">
    <property type="entry name" value="PsdUridine_synth_cat_dom_sf"/>
</dbReference>
<dbReference type="OrthoDB" id="9802309at2"/>
<dbReference type="InterPro" id="IPR002501">
    <property type="entry name" value="PsdUridine_synth_N"/>
</dbReference>
<organism evidence="8 9">
    <name type="scientific">Desulfuromonas soudanensis</name>
    <dbReference type="NCBI Taxonomy" id="1603606"/>
    <lineage>
        <taxon>Bacteria</taxon>
        <taxon>Pseudomonadati</taxon>
        <taxon>Thermodesulfobacteriota</taxon>
        <taxon>Desulfuromonadia</taxon>
        <taxon>Desulfuromonadales</taxon>
        <taxon>Desulfuromonadaceae</taxon>
        <taxon>Desulfuromonas</taxon>
    </lineage>
</organism>
<dbReference type="PANTHER" id="PTHR13767">
    <property type="entry name" value="TRNA-PSEUDOURIDINE SYNTHASE"/>
    <property type="match status" value="1"/>
</dbReference>
<comment type="catalytic activity">
    <reaction evidence="1 5">
        <text>uridine(55) in tRNA = pseudouridine(55) in tRNA</text>
        <dbReference type="Rhea" id="RHEA:42532"/>
        <dbReference type="Rhea" id="RHEA-COMP:10101"/>
        <dbReference type="Rhea" id="RHEA-COMP:10102"/>
        <dbReference type="ChEBI" id="CHEBI:65314"/>
        <dbReference type="ChEBI" id="CHEBI:65315"/>
        <dbReference type="EC" id="5.4.99.25"/>
    </reaction>
</comment>
<dbReference type="FunFam" id="3.30.2350.10:FF:000011">
    <property type="entry name" value="tRNA pseudouridine synthase B"/>
    <property type="match status" value="1"/>
</dbReference>
<evidence type="ECO:0000256" key="1">
    <source>
        <dbReference type="ARBA" id="ARBA00000385"/>
    </source>
</evidence>
<feature type="active site" description="Nucleophile" evidence="5">
    <location>
        <position position="39"/>
    </location>
</feature>
<dbReference type="EMBL" id="CP010802">
    <property type="protein sequence ID" value="ALC16542.1"/>
    <property type="molecule type" value="Genomic_DNA"/>
</dbReference>
<dbReference type="SUPFAM" id="SSF55120">
    <property type="entry name" value="Pseudouridine synthase"/>
    <property type="match status" value="1"/>
</dbReference>
<dbReference type="KEGG" id="des:DSOUD_1764"/>
<dbReference type="GO" id="GO:0031119">
    <property type="term" value="P:tRNA pseudouridine synthesis"/>
    <property type="evidence" value="ECO:0007669"/>
    <property type="project" value="UniProtKB-UniRule"/>
</dbReference>
<evidence type="ECO:0000259" key="7">
    <source>
        <dbReference type="Pfam" id="PF16198"/>
    </source>
</evidence>
<evidence type="ECO:0000256" key="4">
    <source>
        <dbReference type="ARBA" id="ARBA00023235"/>
    </source>
</evidence>
<dbReference type="EC" id="5.4.99.25" evidence="5"/>
<feature type="domain" description="Pseudouridine synthase II N-terminal" evidence="6">
    <location>
        <begin position="24"/>
        <end position="172"/>
    </location>
</feature>
<keyword evidence="9" id="KW-1185">Reference proteome</keyword>
<dbReference type="PATRIC" id="fig|1603606.3.peg.1919"/>
<evidence type="ECO:0000259" key="6">
    <source>
        <dbReference type="Pfam" id="PF01509"/>
    </source>
</evidence>
<dbReference type="Pfam" id="PF01509">
    <property type="entry name" value="TruB_N"/>
    <property type="match status" value="1"/>
</dbReference>
<dbReference type="PANTHER" id="PTHR13767:SF2">
    <property type="entry name" value="PSEUDOURIDYLATE SYNTHASE TRUB1"/>
    <property type="match status" value="1"/>
</dbReference>
<evidence type="ECO:0000256" key="5">
    <source>
        <dbReference type="HAMAP-Rule" id="MF_01080"/>
    </source>
</evidence>
<dbReference type="GO" id="GO:0003723">
    <property type="term" value="F:RNA binding"/>
    <property type="evidence" value="ECO:0007669"/>
    <property type="project" value="InterPro"/>
</dbReference>
<evidence type="ECO:0000313" key="8">
    <source>
        <dbReference type="EMBL" id="ALC16542.1"/>
    </source>
</evidence>
<sequence length="307" mass="33924">MKNGILIIDKPQGITSHDVVRQVRRLLRMRRVGHTGTLDPLATGVLPVAVGEGTRLVEFLMAGDKTYRATLKLGERTDTQDSEGAVLERRPFGAVNLGSIEEACRSLIGTIRQLPPMYSALKKDGVPLYKLARQGIEVERAEREVEIHRLDLLAVDLPYVTIEVDCSKGTYIRTLCQDLGEILGPGAHLTALRRVATGSFSEKDAISLDTLAERAQDKEIPGFFSLEEALRDYPRLEVNSEATRRLADGVPPQISGIVGSLPAEGRTVCLLAEGKLVAVARFAPERLKERRGDFELLRVFHRHNISE</sequence>
<keyword evidence="3 5" id="KW-0819">tRNA processing</keyword>
<evidence type="ECO:0000256" key="3">
    <source>
        <dbReference type="ARBA" id="ARBA00022694"/>
    </source>
</evidence>
<feature type="domain" description="tRNA pseudouridylate synthase B C-terminal" evidence="7">
    <location>
        <begin position="173"/>
        <end position="216"/>
    </location>
</feature>
<dbReference type="CDD" id="cd02573">
    <property type="entry name" value="PseudoU_synth_EcTruB"/>
    <property type="match status" value="1"/>
</dbReference>
<dbReference type="Gene3D" id="3.30.2350.10">
    <property type="entry name" value="Pseudouridine synthase"/>
    <property type="match status" value="1"/>
</dbReference>
<name>A0A0M4D9D9_9BACT</name>